<evidence type="ECO:0000256" key="1">
    <source>
        <dbReference type="ARBA" id="ARBA00010838"/>
    </source>
</evidence>
<dbReference type="GO" id="GO:0008422">
    <property type="term" value="F:beta-glucosidase activity"/>
    <property type="evidence" value="ECO:0007669"/>
    <property type="project" value="UniProtKB-ARBA"/>
</dbReference>
<dbReference type="EnsemblPlants" id="EMT28325">
    <property type="protein sequence ID" value="EMT28325"/>
    <property type="gene ID" value="F775_06728"/>
</dbReference>
<dbReference type="PANTHER" id="PTHR10353:SF165">
    <property type="entry name" value="4-HYDROXY-7-METHOXY-3-OXO-3,4-DIHYDRO-2H-1,4-BENZOXAZIN-2-YL GLUCOSIDEBETA-D-GLUCOSIDASE"/>
    <property type="match status" value="1"/>
</dbReference>
<dbReference type="PANTHER" id="PTHR10353">
    <property type="entry name" value="GLYCOSYL HYDROLASE"/>
    <property type="match status" value="1"/>
</dbReference>
<evidence type="ECO:0000313" key="4">
    <source>
        <dbReference type="EnsemblPlants" id="EMT28325"/>
    </source>
</evidence>
<evidence type="ECO:0000256" key="3">
    <source>
        <dbReference type="RuleBase" id="RU003690"/>
    </source>
</evidence>
<dbReference type="SUPFAM" id="SSF51445">
    <property type="entry name" value="(Trans)glycosidases"/>
    <property type="match status" value="1"/>
</dbReference>
<evidence type="ECO:0000256" key="2">
    <source>
        <dbReference type="ARBA" id="ARBA00022801"/>
    </source>
</evidence>
<sequence>MAAATGMIMLAALAILTPSARGLDRADFPPGFLFGVATSAYQIEGAYLEDGKGLSNWDVFTHTQPRRIKDGRNGDIADDHYHRYMVLNLMGENPTKYERQEEYTRLALIRFLRFSGHGGQLGGVNSAGIAFYDRLITALLQKGIEPFVTLHHFDMPQELETRYGSWLGAGIREEFGYYADVCFKAFGDRVRFWTTFNEPNMFAKFAYMLGNYPPARCSPPFGTCNSGNSRREPYVAAHNMLLSHAAAVENYKKNYQRLHTTLDEDGPKIKVVHFDETENFHVDNFFI</sequence>
<accession>M8BTI9</accession>
<organism evidence="4">
    <name type="scientific">Aegilops tauschii</name>
    <name type="common">Tausch's goatgrass</name>
    <name type="synonym">Aegilops squarrosa</name>
    <dbReference type="NCBI Taxonomy" id="37682"/>
    <lineage>
        <taxon>Eukaryota</taxon>
        <taxon>Viridiplantae</taxon>
        <taxon>Streptophyta</taxon>
        <taxon>Embryophyta</taxon>
        <taxon>Tracheophyta</taxon>
        <taxon>Spermatophyta</taxon>
        <taxon>Magnoliopsida</taxon>
        <taxon>Liliopsida</taxon>
        <taxon>Poales</taxon>
        <taxon>Poaceae</taxon>
        <taxon>BOP clade</taxon>
        <taxon>Pooideae</taxon>
        <taxon>Triticodae</taxon>
        <taxon>Triticeae</taxon>
        <taxon>Triticinae</taxon>
        <taxon>Aegilops</taxon>
    </lineage>
</organism>
<dbReference type="Pfam" id="PF00232">
    <property type="entry name" value="Glyco_hydro_1"/>
    <property type="match status" value="1"/>
</dbReference>
<name>M8BTI9_AEGTA</name>
<keyword evidence="2" id="KW-0378">Hydrolase</keyword>
<dbReference type="InterPro" id="IPR033132">
    <property type="entry name" value="GH_1_N_CS"/>
</dbReference>
<dbReference type="InterPro" id="IPR001360">
    <property type="entry name" value="Glyco_hydro_1"/>
</dbReference>
<dbReference type="PROSITE" id="PS00653">
    <property type="entry name" value="GLYCOSYL_HYDROL_F1_2"/>
    <property type="match status" value="1"/>
</dbReference>
<proteinExistence type="inferred from homology"/>
<dbReference type="AlphaFoldDB" id="M8BTI9"/>
<dbReference type="Gene3D" id="3.20.20.80">
    <property type="entry name" value="Glycosidases"/>
    <property type="match status" value="1"/>
</dbReference>
<reference evidence="4" key="1">
    <citation type="submission" date="2015-06" db="UniProtKB">
        <authorList>
            <consortium name="EnsemblPlants"/>
        </authorList>
    </citation>
    <scope>IDENTIFICATION</scope>
</reference>
<dbReference type="ExpressionAtlas" id="M8BTI9">
    <property type="expression patterns" value="baseline"/>
</dbReference>
<protein>
    <submittedName>
        <fullName evidence="4">Beta-glucosidase, chloroplastic</fullName>
    </submittedName>
</protein>
<dbReference type="GO" id="GO:0005975">
    <property type="term" value="P:carbohydrate metabolic process"/>
    <property type="evidence" value="ECO:0007669"/>
    <property type="project" value="InterPro"/>
</dbReference>
<dbReference type="InterPro" id="IPR017853">
    <property type="entry name" value="GH"/>
</dbReference>
<comment type="similarity">
    <text evidence="1 3">Belongs to the glycosyl hydrolase 1 family.</text>
</comment>